<dbReference type="GO" id="GO:0006310">
    <property type="term" value="P:DNA recombination"/>
    <property type="evidence" value="ECO:0007669"/>
    <property type="project" value="InterPro"/>
</dbReference>
<evidence type="ECO:0000256" key="4">
    <source>
        <dbReference type="ARBA" id="ARBA00022840"/>
    </source>
</evidence>
<dbReference type="OrthoDB" id="5003716at2759"/>
<proteinExistence type="inferred from homology"/>
<dbReference type="EMBL" id="MU251293">
    <property type="protein sequence ID" value="KAG9249714.1"/>
    <property type="molecule type" value="Genomic_DNA"/>
</dbReference>
<keyword evidence="4" id="KW-0067">ATP-binding</keyword>
<dbReference type="GO" id="GO:0003677">
    <property type="term" value="F:DNA binding"/>
    <property type="evidence" value="ECO:0007669"/>
    <property type="project" value="InterPro"/>
</dbReference>
<keyword evidence="3" id="KW-0547">Nucleotide-binding</keyword>
<dbReference type="GO" id="GO:0006297">
    <property type="term" value="P:nucleotide-excision repair, DNA gap filling"/>
    <property type="evidence" value="ECO:0007669"/>
    <property type="project" value="TreeGrafter"/>
</dbReference>
<name>A0A9P7ZCS8_9HYPO</name>
<dbReference type="GO" id="GO:0006303">
    <property type="term" value="P:double-strand break repair via nonhomologous end joining"/>
    <property type="evidence" value="ECO:0007669"/>
    <property type="project" value="TreeGrafter"/>
</dbReference>
<comment type="similarity">
    <text evidence="1">Belongs to the ATP-dependent DNA ligase family.</text>
</comment>
<dbReference type="InterPro" id="IPR012340">
    <property type="entry name" value="NA-bd_OB-fold"/>
</dbReference>
<evidence type="ECO:0000259" key="6">
    <source>
        <dbReference type="PROSITE" id="PS50160"/>
    </source>
</evidence>
<accession>A0A9P7ZCS8</accession>
<evidence type="ECO:0000256" key="1">
    <source>
        <dbReference type="ARBA" id="ARBA00007572"/>
    </source>
</evidence>
<dbReference type="Proteomes" id="UP000887229">
    <property type="component" value="Unassembled WGS sequence"/>
</dbReference>
<reference evidence="7" key="1">
    <citation type="journal article" date="2021" name="IMA Fungus">
        <title>Genomic characterization of three marine fungi, including Emericellopsis atlantica sp. nov. with signatures of a generalist lifestyle and marine biomass degradation.</title>
        <authorList>
            <person name="Hagestad O.C."/>
            <person name="Hou L."/>
            <person name="Andersen J.H."/>
            <person name="Hansen E.H."/>
            <person name="Altermark B."/>
            <person name="Li C."/>
            <person name="Kuhnert E."/>
            <person name="Cox R.J."/>
            <person name="Crous P.W."/>
            <person name="Spatafora J.W."/>
            <person name="Lail K."/>
            <person name="Amirebrahimi M."/>
            <person name="Lipzen A."/>
            <person name="Pangilinan J."/>
            <person name="Andreopoulos W."/>
            <person name="Hayes R.D."/>
            <person name="Ng V."/>
            <person name="Grigoriev I.V."/>
            <person name="Jackson S.A."/>
            <person name="Sutton T.D.S."/>
            <person name="Dobson A.D.W."/>
            <person name="Rama T."/>
        </authorList>
    </citation>
    <scope>NUCLEOTIDE SEQUENCE</scope>
    <source>
        <strain evidence="7">TS7</strain>
    </source>
</reference>
<dbReference type="SUPFAM" id="SSF50249">
    <property type="entry name" value="Nucleic acid-binding proteins"/>
    <property type="match status" value="1"/>
</dbReference>
<dbReference type="Pfam" id="PF04675">
    <property type="entry name" value="DNA_ligase_A_N"/>
    <property type="match status" value="1"/>
</dbReference>
<organism evidence="7 8">
    <name type="scientific">Emericellopsis atlantica</name>
    <dbReference type="NCBI Taxonomy" id="2614577"/>
    <lineage>
        <taxon>Eukaryota</taxon>
        <taxon>Fungi</taxon>
        <taxon>Dikarya</taxon>
        <taxon>Ascomycota</taxon>
        <taxon>Pezizomycotina</taxon>
        <taxon>Sordariomycetes</taxon>
        <taxon>Hypocreomycetidae</taxon>
        <taxon>Hypocreales</taxon>
        <taxon>Bionectriaceae</taxon>
        <taxon>Emericellopsis</taxon>
    </lineage>
</organism>
<evidence type="ECO:0000313" key="8">
    <source>
        <dbReference type="Proteomes" id="UP000887229"/>
    </source>
</evidence>
<feature type="domain" description="ATP-dependent DNA ligase family profile" evidence="6">
    <location>
        <begin position="396"/>
        <end position="508"/>
    </location>
</feature>
<dbReference type="Pfam" id="PF01068">
    <property type="entry name" value="DNA_ligase_A_M"/>
    <property type="match status" value="1"/>
</dbReference>
<dbReference type="InterPro" id="IPR012310">
    <property type="entry name" value="DNA_ligase_ATP-dep_cent"/>
</dbReference>
<dbReference type="PANTHER" id="PTHR45997:SF2">
    <property type="entry name" value="ATP DEPENDENT DNA LIGASE DOMAIN PROTEIN (AFU_ORTHOLOGUE AFUA_5G02430)"/>
    <property type="match status" value="1"/>
</dbReference>
<dbReference type="GO" id="GO:0005524">
    <property type="term" value="F:ATP binding"/>
    <property type="evidence" value="ECO:0007669"/>
    <property type="project" value="UniProtKB-KW"/>
</dbReference>
<dbReference type="Gene3D" id="1.10.3260.10">
    <property type="entry name" value="DNA ligase, ATP-dependent, N-terminal domain"/>
    <property type="match status" value="1"/>
</dbReference>
<dbReference type="InterPro" id="IPR036599">
    <property type="entry name" value="DNA_ligase_N_sf"/>
</dbReference>
<dbReference type="GO" id="GO:0003910">
    <property type="term" value="F:DNA ligase (ATP) activity"/>
    <property type="evidence" value="ECO:0007669"/>
    <property type="project" value="InterPro"/>
</dbReference>
<evidence type="ECO:0000256" key="5">
    <source>
        <dbReference type="ARBA" id="ARBA00023242"/>
    </source>
</evidence>
<dbReference type="RefSeq" id="XP_046113638.1">
    <property type="nucleotide sequence ID" value="XM_046259971.1"/>
</dbReference>
<protein>
    <recommendedName>
        <fullName evidence="6">ATP-dependent DNA ligase family profile domain-containing protein</fullName>
    </recommendedName>
</protein>
<evidence type="ECO:0000256" key="3">
    <source>
        <dbReference type="ARBA" id="ARBA00022741"/>
    </source>
</evidence>
<dbReference type="PANTHER" id="PTHR45997">
    <property type="entry name" value="DNA LIGASE 4"/>
    <property type="match status" value="1"/>
</dbReference>
<gene>
    <name evidence="7" type="ORF">F5Z01DRAFT_467364</name>
</gene>
<evidence type="ECO:0000313" key="7">
    <source>
        <dbReference type="EMBL" id="KAG9249714.1"/>
    </source>
</evidence>
<dbReference type="PROSITE" id="PS50160">
    <property type="entry name" value="DNA_LIGASE_A3"/>
    <property type="match status" value="1"/>
</dbReference>
<comment type="caution">
    <text evidence="7">The sequence shown here is derived from an EMBL/GenBank/DDBJ whole genome shotgun (WGS) entry which is preliminary data.</text>
</comment>
<sequence length="747" mass="84694">MPFPFRLLSDLFESLESNAKKSSRLGNSQGRETLIIQAWFNKHNEAIPRRGPPAVAFLSCLFPERRPDRVFGLQERLLEKVVQRAQCLGLSRMEHLQRCRTVGGLDFASSVERVMAVTDCESRPSQEVSLEELDDILDQVAASSPFSADSLRQRVTSKHGRLMTADALLTKVFRVLRSSEAKWTIRMLSKNYSPVCVPETLVMSRFHVLLPGLLRFQNSIPATVGLLDKPSIRNMSIQPSVACGKLLEVTRREFVPQVGIMTGRTAYEKARSIRHCCQLAGSRRMSVERKYDGEYCQIHIDLQKPGANIRIFSKSGRDSTNDRIGIHQALRDSLELGTTGCKIQKRSILEGELLVWNGDGERIEPFHQIRRHVKRSGRCIGTAGDSPIGAREHLMIMFYDILLLDNIVCGLESHDERRRLLQSLVRHIPGRAGIGSREIIDFSSVDAEERLSDAFARAITQRWEGFVLKGCDGPYFSFCGHESYIKLKKDYIPGLGDTADFVLIGGRRDATDEFELDVGKLWWTSFYIGCIENKDEVRRFDAKPRFRMIDVVDRHGISKENITYLNRHGYFGRVPFTASMEEFDVFVEPARKLQPVDLFKYPFMVEVVGAGFDKPANTGYYALRFPRVLKIHEDRSLQDAVSFEELQEMAQSCLRIPENGGQEEQRWSRRLRGFETMFDRSRTASPSDSELSGAGICADSLVNRQEILVPVAASQQLDNVPQSLSKRKVGQEIALYGSTTNKRVKQE</sequence>
<keyword evidence="5" id="KW-0539">Nucleus</keyword>
<keyword evidence="8" id="KW-1185">Reference proteome</keyword>
<evidence type="ECO:0000256" key="2">
    <source>
        <dbReference type="ARBA" id="ARBA00022598"/>
    </source>
</evidence>
<dbReference type="Gene3D" id="2.40.50.140">
    <property type="entry name" value="Nucleic acid-binding proteins"/>
    <property type="match status" value="1"/>
</dbReference>
<keyword evidence="2" id="KW-0436">Ligase</keyword>
<dbReference type="AlphaFoldDB" id="A0A9P7ZCS8"/>
<dbReference type="CDD" id="cd08039">
    <property type="entry name" value="Adenylation_DNA_ligase_Fungal"/>
    <property type="match status" value="1"/>
</dbReference>
<dbReference type="GO" id="GO:0032807">
    <property type="term" value="C:DNA ligase IV complex"/>
    <property type="evidence" value="ECO:0007669"/>
    <property type="project" value="TreeGrafter"/>
</dbReference>
<dbReference type="InterPro" id="IPR029710">
    <property type="entry name" value="LIG4"/>
</dbReference>
<dbReference type="InterPro" id="IPR012308">
    <property type="entry name" value="DNA_ligase_ATP-dep_N"/>
</dbReference>
<dbReference type="Gene3D" id="3.30.470.30">
    <property type="entry name" value="DNA ligase/mRNA capping enzyme"/>
    <property type="match status" value="1"/>
</dbReference>
<dbReference type="SUPFAM" id="SSF56091">
    <property type="entry name" value="DNA ligase/mRNA capping enzyme, catalytic domain"/>
    <property type="match status" value="1"/>
</dbReference>
<dbReference type="GeneID" id="70290874"/>